<dbReference type="SUPFAM" id="SSF49785">
    <property type="entry name" value="Galactose-binding domain-like"/>
    <property type="match status" value="1"/>
</dbReference>
<accession>A0ABU9L143</accession>
<evidence type="ECO:0000313" key="6">
    <source>
        <dbReference type="Proteomes" id="UP001474120"/>
    </source>
</evidence>
<dbReference type="SUPFAM" id="SSF55486">
    <property type="entry name" value="Metalloproteases ('zincins'), catalytic domain"/>
    <property type="match status" value="1"/>
</dbReference>
<evidence type="ECO:0000256" key="2">
    <source>
        <dbReference type="ARBA" id="ARBA00022729"/>
    </source>
</evidence>
<comment type="caution">
    <text evidence="5">The sequence shown here is derived from an EMBL/GenBank/DDBJ whole genome shotgun (WGS) entry which is preliminary data.</text>
</comment>
<dbReference type="Pfam" id="PF01483">
    <property type="entry name" value="P_proprotein"/>
    <property type="match status" value="1"/>
</dbReference>
<dbReference type="Proteomes" id="UP001474120">
    <property type="component" value="Unassembled WGS sequence"/>
</dbReference>
<dbReference type="RefSeq" id="WP_342160206.1">
    <property type="nucleotide sequence ID" value="NZ_JBCDNA010000002.1"/>
</dbReference>
<dbReference type="Pfam" id="PF13574">
    <property type="entry name" value="Reprolysin_2"/>
    <property type="match status" value="1"/>
</dbReference>
<proteinExistence type="predicted"/>
<dbReference type="InterPro" id="IPR013783">
    <property type="entry name" value="Ig-like_fold"/>
</dbReference>
<dbReference type="PROSITE" id="PS51829">
    <property type="entry name" value="P_HOMO_B"/>
    <property type="match status" value="1"/>
</dbReference>
<sequence length="872" mass="94927">MNKKVNLKEYKPFALELTSFKAALKGAPKRKLYAGPSNTKIVFPDGSGQMVTYLVKEASVMHPDLERKYPQNKSYVGVSEKDALKRIHFSINELGLHAVIMSLKGGIQYIEPLTKDKKKYRIFYRTDLEVERDFECLTGSSKEAFKSSLVKITDDLKLRTYKLALATTGEYAQYHIQDQNAGNGTEAEQKAVVLAAMTTAMTRVNAIFENDLALTMQLVSNNDDLIYLDPDTDPYTNFEAETMLGENQTNCDAVIGSGNYDIGHVFGTGALAVAGLSVVCRDGQKARGVTGLPEPIGDYFYFDYVAHEMGHQFGANHTFNGDQEACGFNGQRNPGTAVEGGSGSTLMSYAGLCGLQNVQGSVDPYFHIISIEEIRAYVTGVTGGSCAEELDLLLNLNVPLVDAGQDFTVPKGTPFRLVGSGSDADGDLLTFSWEQVDNEITIAPPSESSTSGALYRSHLPTLSPVRYLPSLSTLSAGLISSTWEVTPNVAREINFLLTVRDNNIEAGQVVSDDLKVTVTDAAGPFLVTSQNTDGLVWTANTEEVITWDVAGTDANGLNVSQVNILLSTDWGKSFTTTLAANVPNDGSQIVIVPEIKASQCYIMIEAVGNNFFSMNSKSFSIGEFNEICKIYNSEDTPLEITDNNREGVSSVITISENVNVEDLKVSLITTDNLPGITHSYVGDLILSLESPEGTVIELINKACDASEDIQVIFSDSGDPLSSANCSDRSPGISGTIKPSEEFTAFNGENAQGNWILKVVDNQEVDSGFLQAWSLEICSSEAVLGVNNYVFDDFTVFPNPSNGKFMIKFQSEDAGDVDVFVYDVLGRKIVQKTYKNLSNNFEQEMNLQDVAGGIYILSVKRGNKMSSHKIRIK</sequence>
<dbReference type="Gene3D" id="2.60.120.260">
    <property type="entry name" value="Galactose-binding domain-like"/>
    <property type="match status" value="1"/>
</dbReference>
<evidence type="ECO:0000256" key="1">
    <source>
        <dbReference type="ARBA" id="ARBA00022670"/>
    </source>
</evidence>
<dbReference type="InterPro" id="IPR008979">
    <property type="entry name" value="Galactose-bd-like_sf"/>
</dbReference>
<organism evidence="5 6">
    <name type="scientific">Lutimonas vermicola</name>
    <dbReference type="NCBI Taxonomy" id="414288"/>
    <lineage>
        <taxon>Bacteria</taxon>
        <taxon>Pseudomonadati</taxon>
        <taxon>Bacteroidota</taxon>
        <taxon>Flavobacteriia</taxon>
        <taxon>Flavobacteriales</taxon>
        <taxon>Flavobacteriaceae</taxon>
        <taxon>Lutimonas</taxon>
    </lineage>
</organism>
<dbReference type="EMBL" id="JBCDNA010000002">
    <property type="protein sequence ID" value="MEL4456151.1"/>
    <property type="molecule type" value="Genomic_DNA"/>
</dbReference>
<dbReference type="InterPro" id="IPR024079">
    <property type="entry name" value="MetalloPept_cat_dom_sf"/>
</dbReference>
<feature type="domain" description="P/Homo B" evidence="4">
    <location>
        <begin position="621"/>
        <end position="782"/>
    </location>
</feature>
<keyword evidence="2" id="KW-0732">Signal</keyword>
<keyword evidence="3" id="KW-0378">Hydrolase</keyword>
<dbReference type="Gene3D" id="2.60.40.10">
    <property type="entry name" value="Immunoglobulins"/>
    <property type="match status" value="1"/>
</dbReference>
<keyword evidence="1" id="KW-0645">Protease</keyword>
<evidence type="ECO:0000259" key="4">
    <source>
        <dbReference type="PROSITE" id="PS51829"/>
    </source>
</evidence>
<gene>
    <name evidence="5" type="ORF">AABB81_09615</name>
</gene>
<name>A0ABU9L143_9FLAO</name>
<evidence type="ECO:0000256" key="3">
    <source>
        <dbReference type="ARBA" id="ARBA00022801"/>
    </source>
</evidence>
<dbReference type="InterPro" id="IPR002884">
    <property type="entry name" value="P_dom"/>
</dbReference>
<dbReference type="Gene3D" id="3.40.390.10">
    <property type="entry name" value="Collagenase (Catalytic Domain)"/>
    <property type="match status" value="1"/>
</dbReference>
<evidence type="ECO:0000313" key="5">
    <source>
        <dbReference type="EMBL" id="MEL4456151.1"/>
    </source>
</evidence>
<reference evidence="5 6" key="1">
    <citation type="submission" date="2024-04" db="EMBL/GenBank/DDBJ databases">
        <title>whole genome sequencing of Lutimonas vermicola strain IMCC1616.</title>
        <authorList>
            <person name="Bae S.S."/>
        </authorList>
    </citation>
    <scope>NUCLEOTIDE SEQUENCE [LARGE SCALE GENOMIC DNA]</scope>
    <source>
        <strain evidence="5 6">IMCC1616</strain>
    </source>
</reference>
<dbReference type="Pfam" id="PF18962">
    <property type="entry name" value="Por_Secre_tail"/>
    <property type="match status" value="1"/>
</dbReference>
<protein>
    <submittedName>
        <fullName evidence="5">Reprolysin-like metallopeptidase</fullName>
    </submittedName>
</protein>
<dbReference type="NCBIfam" id="TIGR04183">
    <property type="entry name" value="Por_Secre_tail"/>
    <property type="match status" value="1"/>
</dbReference>
<keyword evidence="6" id="KW-1185">Reference proteome</keyword>
<dbReference type="InterPro" id="IPR026444">
    <property type="entry name" value="Secre_tail"/>
</dbReference>